<reference evidence="3 4" key="1">
    <citation type="submission" date="2024-05" db="EMBL/GenBank/DDBJ databases">
        <authorList>
            <person name="Wallberg A."/>
        </authorList>
    </citation>
    <scope>NUCLEOTIDE SEQUENCE [LARGE SCALE GENOMIC DNA]</scope>
</reference>
<comment type="caution">
    <text evidence="3">The sequence shown here is derived from an EMBL/GenBank/DDBJ whole genome shotgun (WGS) entry which is preliminary data.</text>
</comment>
<feature type="transmembrane region" description="Helical" evidence="2">
    <location>
        <begin position="40"/>
        <end position="59"/>
    </location>
</feature>
<name>A0AAV2QFG3_MEGNR</name>
<keyword evidence="2" id="KW-0812">Transmembrane</keyword>
<evidence type="ECO:0000313" key="4">
    <source>
        <dbReference type="Proteomes" id="UP001497623"/>
    </source>
</evidence>
<keyword evidence="2" id="KW-1133">Transmembrane helix</keyword>
<keyword evidence="4" id="KW-1185">Reference proteome</keyword>
<proteinExistence type="predicted"/>
<organism evidence="3 4">
    <name type="scientific">Meganyctiphanes norvegica</name>
    <name type="common">Northern krill</name>
    <name type="synonym">Thysanopoda norvegica</name>
    <dbReference type="NCBI Taxonomy" id="48144"/>
    <lineage>
        <taxon>Eukaryota</taxon>
        <taxon>Metazoa</taxon>
        <taxon>Ecdysozoa</taxon>
        <taxon>Arthropoda</taxon>
        <taxon>Crustacea</taxon>
        <taxon>Multicrustacea</taxon>
        <taxon>Malacostraca</taxon>
        <taxon>Eumalacostraca</taxon>
        <taxon>Eucarida</taxon>
        <taxon>Euphausiacea</taxon>
        <taxon>Euphausiidae</taxon>
        <taxon>Meganyctiphanes</taxon>
    </lineage>
</organism>
<feature type="non-terminal residue" evidence="3">
    <location>
        <position position="133"/>
    </location>
</feature>
<keyword evidence="2" id="KW-0472">Membrane</keyword>
<dbReference type="Proteomes" id="UP001497623">
    <property type="component" value="Unassembled WGS sequence"/>
</dbReference>
<gene>
    <name evidence="3" type="ORF">MNOR_LOCUS11193</name>
</gene>
<sequence>MDNANCRAGIGTLFEAGARIYSITQQAKYVVTTMRRKQILFLKIGVVVWLVVVYILVYYQPVSVTSVSGEEKEHLPRSQSLSQKIEKLEHEISEQSQFYISLLNKLKKINQEREESQNNALKKQHRDDTENKV</sequence>
<evidence type="ECO:0000256" key="1">
    <source>
        <dbReference type="SAM" id="MobiDB-lite"/>
    </source>
</evidence>
<evidence type="ECO:0000313" key="3">
    <source>
        <dbReference type="EMBL" id="CAL4080119.1"/>
    </source>
</evidence>
<protein>
    <submittedName>
        <fullName evidence="3">Uncharacterized protein</fullName>
    </submittedName>
</protein>
<dbReference type="AlphaFoldDB" id="A0AAV2QFG3"/>
<dbReference type="EMBL" id="CAXKWB010005841">
    <property type="protein sequence ID" value="CAL4080119.1"/>
    <property type="molecule type" value="Genomic_DNA"/>
</dbReference>
<evidence type="ECO:0000256" key="2">
    <source>
        <dbReference type="SAM" id="Phobius"/>
    </source>
</evidence>
<accession>A0AAV2QFG3</accession>
<feature type="region of interest" description="Disordered" evidence="1">
    <location>
        <begin position="114"/>
        <end position="133"/>
    </location>
</feature>